<keyword evidence="2" id="KW-1185">Reference proteome</keyword>
<evidence type="ECO:0000313" key="2">
    <source>
        <dbReference type="Proteomes" id="UP001165063"/>
    </source>
</evidence>
<dbReference type="AlphaFoldDB" id="A0A9W6Z2N4"/>
<reference evidence="1" key="1">
    <citation type="submission" date="2023-04" db="EMBL/GenBank/DDBJ databases">
        <title>Ambrosiozyma monospora NBRC 1965.</title>
        <authorList>
            <person name="Ichikawa N."/>
            <person name="Sato H."/>
            <person name="Tonouchi N."/>
        </authorList>
    </citation>
    <scope>NUCLEOTIDE SEQUENCE</scope>
    <source>
        <strain evidence="1">NBRC 1965</strain>
    </source>
</reference>
<gene>
    <name evidence="1" type="ORF">Amon01_000564000</name>
</gene>
<dbReference type="Proteomes" id="UP001165063">
    <property type="component" value="Unassembled WGS sequence"/>
</dbReference>
<dbReference type="EMBL" id="BSXU01003215">
    <property type="protein sequence ID" value="GMG39812.1"/>
    <property type="molecule type" value="Genomic_DNA"/>
</dbReference>
<comment type="caution">
    <text evidence="1">The sequence shown here is derived from an EMBL/GenBank/DDBJ whole genome shotgun (WGS) entry which is preliminary data.</text>
</comment>
<evidence type="ECO:0000313" key="1">
    <source>
        <dbReference type="EMBL" id="GMG39812.1"/>
    </source>
</evidence>
<sequence>MLIFNKVTLQFEEPLRTTTTYSSSISNVVEGNLFKVVSNTDDAEVVKVYATPSSSNIVSSAISVASPSVTPYTNTLAMEWATVMVMESILGQPSLYILPGDNSQLTSVWGSYQNYSSSITYHPGYKFLLNDTEKVELLELYQLLYSLFDTDVFNHITKLIDIRYSEFDSLTLPVTLPSGAPTGLNASADSMLSIYYSMALGNALFYDMETSFEQRYRAVLNTHNDTNLMRRAYDAYTSRHNQQFDDNPVSIWSVQDEFISVLPWGSVLRNIGYSSHKPIISD</sequence>
<organism evidence="1 2">
    <name type="scientific">Ambrosiozyma monospora</name>
    <name type="common">Yeast</name>
    <name type="synonym">Endomycopsis monosporus</name>
    <dbReference type="NCBI Taxonomy" id="43982"/>
    <lineage>
        <taxon>Eukaryota</taxon>
        <taxon>Fungi</taxon>
        <taxon>Dikarya</taxon>
        <taxon>Ascomycota</taxon>
        <taxon>Saccharomycotina</taxon>
        <taxon>Pichiomycetes</taxon>
        <taxon>Pichiales</taxon>
        <taxon>Pichiaceae</taxon>
        <taxon>Ambrosiozyma</taxon>
    </lineage>
</organism>
<accession>A0A9W6Z2N4</accession>
<proteinExistence type="predicted"/>
<name>A0A9W6Z2N4_AMBMO</name>
<protein>
    <submittedName>
        <fullName evidence="1">Unnamed protein product</fullName>
    </submittedName>
</protein>